<keyword evidence="7" id="KW-0472">Membrane</keyword>
<evidence type="ECO:0000256" key="7">
    <source>
        <dbReference type="SAM" id="Phobius"/>
    </source>
</evidence>
<dbReference type="Pfam" id="PF00512">
    <property type="entry name" value="HisKA"/>
    <property type="match status" value="1"/>
</dbReference>
<dbReference type="GO" id="GO:0004721">
    <property type="term" value="F:phosphoprotein phosphatase activity"/>
    <property type="evidence" value="ECO:0007669"/>
    <property type="project" value="TreeGrafter"/>
</dbReference>
<reference evidence="9 10" key="1">
    <citation type="submission" date="2019-03" db="EMBL/GenBank/DDBJ databases">
        <title>Genomic Encyclopedia of Type Strains, Phase IV (KMG-IV): sequencing the most valuable type-strain genomes for metagenomic binning, comparative biology and taxonomic classification.</title>
        <authorList>
            <person name="Goeker M."/>
        </authorList>
    </citation>
    <scope>NUCLEOTIDE SEQUENCE [LARGE SCALE GENOMIC DNA]</scope>
    <source>
        <strain evidence="9 10">DSM 21100</strain>
    </source>
</reference>
<dbReference type="Gene3D" id="1.10.287.130">
    <property type="match status" value="1"/>
</dbReference>
<evidence type="ECO:0000256" key="3">
    <source>
        <dbReference type="ARBA" id="ARBA00022553"/>
    </source>
</evidence>
<evidence type="ECO:0000256" key="4">
    <source>
        <dbReference type="ARBA" id="ARBA00022679"/>
    </source>
</evidence>
<evidence type="ECO:0000259" key="8">
    <source>
        <dbReference type="PROSITE" id="PS50109"/>
    </source>
</evidence>
<comment type="catalytic activity">
    <reaction evidence="1">
        <text>ATP + protein L-histidine = ADP + protein N-phospho-L-histidine.</text>
        <dbReference type="EC" id="2.7.13.3"/>
    </reaction>
</comment>
<dbReference type="Pfam" id="PF02518">
    <property type="entry name" value="HATPase_c"/>
    <property type="match status" value="1"/>
</dbReference>
<dbReference type="InterPro" id="IPR003594">
    <property type="entry name" value="HATPase_dom"/>
</dbReference>
<dbReference type="EC" id="2.7.13.3" evidence="2"/>
<keyword evidence="7" id="KW-1133">Transmembrane helix</keyword>
<organism evidence="9 10">
    <name type="scientific">Anseongella ginsenosidimutans</name>
    <dbReference type="NCBI Taxonomy" id="496056"/>
    <lineage>
        <taxon>Bacteria</taxon>
        <taxon>Pseudomonadati</taxon>
        <taxon>Bacteroidota</taxon>
        <taxon>Sphingobacteriia</taxon>
        <taxon>Sphingobacteriales</taxon>
        <taxon>Sphingobacteriaceae</taxon>
        <taxon>Anseongella</taxon>
    </lineage>
</organism>
<dbReference type="InterPro" id="IPR036097">
    <property type="entry name" value="HisK_dim/P_sf"/>
</dbReference>
<feature type="domain" description="Histidine kinase" evidence="8">
    <location>
        <begin position="342"/>
        <end position="557"/>
    </location>
</feature>
<dbReference type="FunFam" id="3.30.565.10:FF:000006">
    <property type="entry name" value="Sensor histidine kinase WalK"/>
    <property type="match status" value="1"/>
</dbReference>
<keyword evidence="5 9" id="KW-0418">Kinase</keyword>
<evidence type="ECO:0000313" key="9">
    <source>
        <dbReference type="EMBL" id="TCS90031.1"/>
    </source>
</evidence>
<dbReference type="GO" id="GO:0016036">
    <property type="term" value="P:cellular response to phosphate starvation"/>
    <property type="evidence" value="ECO:0007669"/>
    <property type="project" value="TreeGrafter"/>
</dbReference>
<accession>A0A4R3KX99</accession>
<dbReference type="PRINTS" id="PR00344">
    <property type="entry name" value="BCTRLSENSOR"/>
</dbReference>
<dbReference type="SMART" id="SM00388">
    <property type="entry name" value="HisKA"/>
    <property type="match status" value="1"/>
</dbReference>
<dbReference type="PANTHER" id="PTHR45453:SF1">
    <property type="entry name" value="PHOSPHATE REGULON SENSOR PROTEIN PHOR"/>
    <property type="match status" value="1"/>
</dbReference>
<dbReference type="GO" id="GO:0000155">
    <property type="term" value="F:phosphorelay sensor kinase activity"/>
    <property type="evidence" value="ECO:0007669"/>
    <property type="project" value="InterPro"/>
</dbReference>
<evidence type="ECO:0000313" key="10">
    <source>
        <dbReference type="Proteomes" id="UP000295807"/>
    </source>
</evidence>
<dbReference type="InterPro" id="IPR005467">
    <property type="entry name" value="His_kinase_dom"/>
</dbReference>
<feature type="transmembrane region" description="Helical" evidence="7">
    <location>
        <begin position="300"/>
        <end position="323"/>
    </location>
</feature>
<dbReference type="RefSeq" id="WP_132127499.1">
    <property type="nucleotide sequence ID" value="NZ_CP042432.1"/>
</dbReference>
<dbReference type="PROSITE" id="PS50109">
    <property type="entry name" value="HIS_KIN"/>
    <property type="match status" value="1"/>
</dbReference>
<dbReference type="OrthoDB" id="921707at2"/>
<sequence>MEKINIHDLYKSNNLLSAAFVLLLTLTLFIALFLGYKFMLELIESRFYANKSEVLDETIQPYNELVYDKMQEISYYQGFLDSTSATEFVNNNFSDYSFINSIYFFDLEIGNHPIDDGLRVDGFSAGVKDVFEFKREGQKRFSMRKVSKNTEFFTKLNNSMVNSILKLTSYIQVADTNAALTPEEQFNIFYTINDNSVSYLNALRRDDIAVYKQLMFNENLPEVRYDQDLMLFNLDPGDLAIKNGEPALYEHVLIKPVVFDSLATSRDHMITDIALSGAFADYKLYFISSNKHVTAQVINVFRPIAVMVSIVYGLLILMSYLLFRNLKINRRMFKLQYDFINNLTHEFKTPVSVIKIAGNNIKVSKDLSERELQHYGKILDEESDKLNDLMTKLLSFTQIESKSIKVRKDKINMEVFCQNLVDEYQIRYPGFHIDYHITGLEHIEGDKVLLGSVFANLIENAYKYSPPDRRYLFIDVRRLRKNLVVRFIDQGIGIDKKEQDHIFKRFYKVENDFNRHGSVGIGLAFCKEVINYMEGSISVKSEPGKGSEFIILLPLHTKS</sequence>
<dbReference type="InterPro" id="IPR050351">
    <property type="entry name" value="BphY/WalK/GraS-like"/>
</dbReference>
<keyword evidence="10" id="KW-1185">Reference proteome</keyword>
<gene>
    <name evidence="9" type="ORF">EDD80_101229</name>
</gene>
<protein>
    <recommendedName>
        <fullName evidence="2">histidine kinase</fullName>
        <ecNumber evidence="2">2.7.13.3</ecNumber>
    </recommendedName>
</protein>
<keyword evidence="4" id="KW-0808">Transferase</keyword>
<keyword evidence="3" id="KW-0597">Phosphoprotein</keyword>
<dbReference type="SUPFAM" id="SSF55874">
    <property type="entry name" value="ATPase domain of HSP90 chaperone/DNA topoisomerase II/histidine kinase"/>
    <property type="match status" value="1"/>
</dbReference>
<evidence type="ECO:0000256" key="1">
    <source>
        <dbReference type="ARBA" id="ARBA00000085"/>
    </source>
</evidence>
<dbReference type="EMBL" id="SMAD01000001">
    <property type="protein sequence ID" value="TCS90031.1"/>
    <property type="molecule type" value="Genomic_DNA"/>
</dbReference>
<proteinExistence type="predicted"/>
<keyword evidence="6" id="KW-0902">Two-component regulatory system</keyword>
<dbReference type="Proteomes" id="UP000295807">
    <property type="component" value="Unassembled WGS sequence"/>
</dbReference>
<evidence type="ECO:0000256" key="5">
    <source>
        <dbReference type="ARBA" id="ARBA00022777"/>
    </source>
</evidence>
<dbReference type="PANTHER" id="PTHR45453">
    <property type="entry name" value="PHOSPHATE REGULON SENSOR PROTEIN PHOR"/>
    <property type="match status" value="1"/>
</dbReference>
<dbReference type="SMART" id="SM00387">
    <property type="entry name" value="HATPase_c"/>
    <property type="match status" value="1"/>
</dbReference>
<dbReference type="CDD" id="cd00082">
    <property type="entry name" value="HisKA"/>
    <property type="match status" value="1"/>
</dbReference>
<feature type="transmembrane region" description="Helical" evidence="7">
    <location>
        <begin position="15"/>
        <end position="36"/>
    </location>
</feature>
<dbReference type="InterPro" id="IPR036890">
    <property type="entry name" value="HATPase_C_sf"/>
</dbReference>
<dbReference type="InterPro" id="IPR004358">
    <property type="entry name" value="Sig_transdc_His_kin-like_C"/>
</dbReference>
<dbReference type="Gene3D" id="3.30.565.10">
    <property type="entry name" value="Histidine kinase-like ATPase, C-terminal domain"/>
    <property type="match status" value="1"/>
</dbReference>
<dbReference type="InterPro" id="IPR003661">
    <property type="entry name" value="HisK_dim/P_dom"/>
</dbReference>
<dbReference type="CDD" id="cd00075">
    <property type="entry name" value="HATPase"/>
    <property type="match status" value="1"/>
</dbReference>
<name>A0A4R3KX99_9SPHI</name>
<keyword evidence="7" id="KW-0812">Transmembrane</keyword>
<dbReference type="SUPFAM" id="SSF47384">
    <property type="entry name" value="Homodimeric domain of signal transducing histidine kinase"/>
    <property type="match status" value="1"/>
</dbReference>
<evidence type="ECO:0000256" key="2">
    <source>
        <dbReference type="ARBA" id="ARBA00012438"/>
    </source>
</evidence>
<dbReference type="GO" id="GO:0005886">
    <property type="term" value="C:plasma membrane"/>
    <property type="evidence" value="ECO:0007669"/>
    <property type="project" value="TreeGrafter"/>
</dbReference>
<comment type="caution">
    <text evidence="9">The sequence shown here is derived from an EMBL/GenBank/DDBJ whole genome shotgun (WGS) entry which is preliminary data.</text>
</comment>
<evidence type="ECO:0000256" key="6">
    <source>
        <dbReference type="ARBA" id="ARBA00023012"/>
    </source>
</evidence>
<dbReference type="AlphaFoldDB" id="A0A4R3KX99"/>